<dbReference type="GO" id="GO:0008815">
    <property type="term" value="F:citrate (pro-3S)-lyase activity"/>
    <property type="evidence" value="ECO:0007669"/>
    <property type="project" value="UniProtKB-EC"/>
</dbReference>
<feature type="binding site" evidence="5">
    <location>
        <position position="125"/>
    </location>
    <ligand>
        <name>Mg(2+)</name>
        <dbReference type="ChEBI" id="CHEBI:18420"/>
    </ligand>
</feature>
<evidence type="ECO:0000256" key="1">
    <source>
        <dbReference type="ARBA" id="ARBA00001946"/>
    </source>
</evidence>
<keyword evidence="3 5" id="KW-0460">Magnesium</keyword>
<dbReference type="GO" id="GO:0000287">
    <property type="term" value="F:magnesium ion binding"/>
    <property type="evidence" value="ECO:0007669"/>
    <property type="project" value="TreeGrafter"/>
</dbReference>
<dbReference type="PANTHER" id="PTHR32308:SF0">
    <property type="entry name" value="HPCH_HPAI ALDOLASE_CITRATE LYASE DOMAIN-CONTAINING PROTEIN"/>
    <property type="match status" value="1"/>
</dbReference>
<evidence type="ECO:0000259" key="6">
    <source>
        <dbReference type="Pfam" id="PF03328"/>
    </source>
</evidence>
<dbReference type="Pfam" id="PF03328">
    <property type="entry name" value="HpcH_HpaI"/>
    <property type="match status" value="1"/>
</dbReference>
<comment type="cofactor">
    <cofactor evidence="1">
        <name>Mg(2+)</name>
        <dbReference type="ChEBI" id="CHEBI:18420"/>
    </cofactor>
</comment>
<dbReference type="EMBL" id="LR134173">
    <property type="protein sequence ID" value="VEB38992.1"/>
    <property type="molecule type" value="Genomic_DNA"/>
</dbReference>
<accession>A0A0W0SAC9</accession>
<reference evidence="7 9" key="1">
    <citation type="submission" date="2015-11" db="EMBL/GenBank/DDBJ databases">
        <title>Genomic analysis of 38 Legionella species identifies large and diverse effector repertoires.</title>
        <authorList>
            <person name="Burstein D."/>
            <person name="Amaro F."/>
            <person name="Zusman T."/>
            <person name="Lifshitz Z."/>
            <person name="Cohen O."/>
            <person name="Gilbert J.A."/>
            <person name="Pupko T."/>
            <person name="Shuman H.A."/>
            <person name="Segal G."/>
        </authorList>
    </citation>
    <scope>NUCLEOTIDE SEQUENCE [LARGE SCALE GENOMIC DNA]</scope>
    <source>
        <strain evidence="7 9">ORW</strain>
    </source>
</reference>
<dbReference type="InterPro" id="IPR011206">
    <property type="entry name" value="Citrate_lyase_beta/mcl1/mcl2"/>
</dbReference>
<dbReference type="PIRSF" id="PIRSF015582">
    <property type="entry name" value="Cit_lyase_B"/>
    <property type="match status" value="1"/>
</dbReference>
<evidence type="ECO:0000256" key="3">
    <source>
        <dbReference type="ARBA" id="ARBA00022842"/>
    </source>
</evidence>
<evidence type="ECO:0000313" key="8">
    <source>
        <dbReference type="EMBL" id="VEB38992.1"/>
    </source>
</evidence>
<dbReference type="EMBL" id="LNXW01000013">
    <property type="protein sequence ID" value="KTC80358.1"/>
    <property type="molecule type" value="Genomic_DNA"/>
</dbReference>
<dbReference type="OrthoDB" id="6831788at2"/>
<feature type="binding site" evidence="5">
    <location>
        <position position="151"/>
    </location>
    <ligand>
        <name>Mg(2+)</name>
        <dbReference type="ChEBI" id="CHEBI:18420"/>
    </ligand>
</feature>
<gene>
    <name evidence="8" type="primary">citE</name>
    <name evidence="7" type="ORF">Lche_2378</name>
    <name evidence="8" type="ORF">NCTC11976_03020</name>
</gene>
<reference evidence="8 10" key="2">
    <citation type="submission" date="2018-12" db="EMBL/GenBank/DDBJ databases">
        <authorList>
            <consortium name="Pathogen Informatics"/>
        </authorList>
    </citation>
    <scope>NUCLEOTIDE SEQUENCE [LARGE SCALE GENOMIC DNA]</scope>
    <source>
        <strain evidence="8 10">NCTC11976</strain>
    </source>
</reference>
<dbReference type="AlphaFoldDB" id="A0A0W0SAC9"/>
<dbReference type="RefSeq" id="WP_028379892.1">
    <property type="nucleotide sequence ID" value="NZ_CAAAIT010000001.1"/>
</dbReference>
<dbReference type="InterPro" id="IPR005000">
    <property type="entry name" value="Aldolase/citrate-lyase_domain"/>
</dbReference>
<dbReference type="PATRIC" id="fig|28084.5.peg.2574"/>
<protein>
    <submittedName>
        <fullName evidence="7">Citrate lyase beta subunit</fullName>
        <ecNumber evidence="8">4.1.3.6</ecNumber>
    </submittedName>
</protein>
<dbReference type="InterPro" id="IPR040442">
    <property type="entry name" value="Pyrv_kinase-like_dom_sf"/>
</dbReference>
<proteinExistence type="predicted"/>
<evidence type="ECO:0000256" key="4">
    <source>
        <dbReference type="PIRSR" id="PIRSR015582-1"/>
    </source>
</evidence>
<keyword evidence="7" id="KW-0456">Lyase</keyword>
<evidence type="ECO:0000313" key="10">
    <source>
        <dbReference type="Proteomes" id="UP000277577"/>
    </source>
</evidence>
<feature type="binding site" evidence="4">
    <location>
        <position position="125"/>
    </location>
    <ligand>
        <name>substrate</name>
    </ligand>
</feature>
<dbReference type="PANTHER" id="PTHR32308">
    <property type="entry name" value="LYASE BETA SUBUNIT, PUTATIVE (AFU_ORTHOLOGUE AFUA_4G13030)-RELATED"/>
    <property type="match status" value="1"/>
</dbReference>
<dbReference type="Proteomes" id="UP000277577">
    <property type="component" value="Chromosome"/>
</dbReference>
<dbReference type="Gene3D" id="3.20.20.60">
    <property type="entry name" value="Phosphoenolpyruvate-binding domains"/>
    <property type="match status" value="1"/>
</dbReference>
<evidence type="ECO:0000256" key="5">
    <source>
        <dbReference type="PIRSR" id="PIRSR015582-2"/>
    </source>
</evidence>
<feature type="binding site" evidence="4">
    <location>
        <position position="67"/>
    </location>
    <ligand>
        <name>substrate</name>
    </ligand>
</feature>
<dbReference type="GO" id="GO:0006107">
    <property type="term" value="P:oxaloacetate metabolic process"/>
    <property type="evidence" value="ECO:0007669"/>
    <property type="project" value="TreeGrafter"/>
</dbReference>
<sequence length="276" mass="30563">MDLSRSPALLFTPGNKPELFTKALTSGANGVILELEDAISAAEKDKARNHVVQFLKKKHPELLTIVRINHITTDAGLPDLLALRQDDIYCDAILYPKTESAEELNIVYKILHLEARNIKLLALIETAKGLLNLHSIVTHSPVAGLVFGAADFAIDIGCQMNWDVLLNARHHIVQAAALTHIPAIDSPFFDFTNEEQLISEVIRAKELGFKGKLAIHPRQIIPIKQNFAPNQAEVKRAKEIVALFEQSGGKACQYKGQMIDVPIYQQAQEVLKLSNN</sequence>
<feature type="domain" description="HpcH/HpaI aldolase/citrate lyase" evidence="6">
    <location>
        <begin position="9"/>
        <end position="217"/>
    </location>
</feature>
<dbReference type="InterPro" id="IPR015813">
    <property type="entry name" value="Pyrv/PenolPyrv_kinase-like_dom"/>
</dbReference>
<dbReference type="EC" id="4.1.3.6" evidence="8"/>
<keyword evidence="2 5" id="KW-0479">Metal-binding</keyword>
<dbReference type="GO" id="GO:0016491">
    <property type="term" value="F:oxidoreductase activity"/>
    <property type="evidence" value="ECO:0007669"/>
    <property type="project" value="UniProtKB-KW"/>
</dbReference>
<evidence type="ECO:0000256" key="2">
    <source>
        <dbReference type="ARBA" id="ARBA00022723"/>
    </source>
</evidence>
<evidence type="ECO:0000313" key="9">
    <source>
        <dbReference type="Proteomes" id="UP000054921"/>
    </source>
</evidence>
<dbReference type="STRING" id="28084.Lche_2378"/>
<evidence type="ECO:0000313" key="7">
    <source>
        <dbReference type="EMBL" id="KTC80358.1"/>
    </source>
</evidence>
<keyword evidence="10" id="KW-1185">Reference proteome</keyword>
<dbReference type="SUPFAM" id="SSF51621">
    <property type="entry name" value="Phosphoenolpyruvate/pyruvate domain"/>
    <property type="match status" value="1"/>
</dbReference>
<dbReference type="Proteomes" id="UP000054921">
    <property type="component" value="Unassembled WGS sequence"/>
</dbReference>
<keyword evidence="8" id="KW-0560">Oxidoreductase</keyword>
<organism evidence="7 9">
    <name type="scientific">Legionella cherrii</name>
    <dbReference type="NCBI Taxonomy" id="28084"/>
    <lineage>
        <taxon>Bacteria</taxon>
        <taxon>Pseudomonadati</taxon>
        <taxon>Pseudomonadota</taxon>
        <taxon>Gammaproteobacteria</taxon>
        <taxon>Legionellales</taxon>
        <taxon>Legionellaceae</taxon>
        <taxon>Legionella</taxon>
    </lineage>
</organism>
<name>A0A0W0SAC9_9GAMM</name>